<gene>
    <name evidence="2" type="ORF">SAMN05216602_2953</name>
</gene>
<keyword evidence="1" id="KW-0812">Transmembrane</keyword>
<protein>
    <submittedName>
        <fullName evidence="2">Uncharacterized protein</fullName>
    </submittedName>
</protein>
<dbReference type="EMBL" id="FORC01000002">
    <property type="protein sequence ID" value="SFI80630.1"/>
    <property type="molecule type" value="Genomic_DNA"/>
</dbReference>
<dbReference type="STRING" id="289370.SAMN05216602_2953"/>
<keyword evidence="1" id="KW-1133">Transmembrane helix</keyword>
<dbReference type="AlphaFoldDB" id="A0A1I3L7N9"/>
<dbReference type="Proteomes" id="UP000183018">
    <property type="component" value="Unassembled WGS sequence"/>
</dbReference>
<evidence type="ECO:0000313" key="2">
    <source>
        <dbReference type="EMBL" id="SFI80630.1"/>
    </source>
</evidence>
<sequence length="60" mass="6337">MHRQTIRYARNGALGAIGFYLMIALPLLAASMQAPSPSTLQAPLEHALVAPVDAGQDSFS</sequence>
<evidence type="ECO:0000256" key="1">
    <source>
        <dbReference type="SAM" id="Phobius"/>
    </source>
</evidence>
<organism evidence="2 3">
    <name type="scientific">Phytopseudomonas argentinensis</name>
    <dbReference type="NCBI Taxonomy" id="289370"/>
    <lineage>
        <taxon>Bacteria</taxon>
        <taxon>Pseudomonadati</taxon>
        <taxon>Pseudomonadota</taxon>
        <taxon>Gammaproteobacteria</taxon>
        <taxon>Pseudomonadales</taxon>
        <taxon>Pseudomonadaceae</taxon>
        <taxon>Phytopseudomonas</taxon>
    </lineage>
</organism>
<proteinExistence type="predicted"/>
<reference evidence="3" key="1">
    <citation type="submission" date="2016-10" db="EMBL/GenBank/DDBJ databases">
        <authorList>
            <person name="Varghese N."/>
            <person name="Submissions S."/>
        </authorList>
    </citation>
    <scope>NUCLEOTIDE SEQUENCE [LARGE SCALE GENOMIC DNA]</scope>
    <source>
        <strain evidence="3">LMG 22563</strain>
    </source>
</reference>
<feature type="transmembrane region" description="Helical" evidence="1">
    <location>
        <begin position="12"/>
        <end position="34"/>
    </location>
</feature>
<keyword evidence="3" id="KW-1185">Reference proteome</keyword>
<name>A0A1I3L7N9_9GAMM</name>
<accession>A0A1I3L7N9</accession>
<evidence type="ECO:0000313" key="3">
    <source>
        <dbReference type="Proteomes" id="UP000183018"/>
    </source>
</evidence>
<keyword evidence="1" id="KW-0472">Membrane</keyword>